<dbReference type="InterPro" id="IPR023520">
    <property type="entry name" value="UvdE_bac"/>
</dbReference>
<dbReference type="HAMAP" id="MF_00606">
    <property type="entry name" value="UV_endonuclease"/>
    <property type="match status" value="1"/>
</dbReference>
<dbReference type="EMBL" id="JACXSI010000002">
    <property type="protein sequence ID" value="MBD3107062.1"/>
    <property type="molecule type" value="Genomic_DNA"/>
</dbReference>
<protein>
    <recommendedName>
        <fullName evidence="8">UV DNA damage endonuclease</fullName>
        <shortName evidence="8">UV-endonuclease</shortName>
        <shortName evidence="8">UVED</shortName>
        <ecNumber evidence="8">3.-.-.-</ecNumber>
    </recommendedName>
</protein>
<dbReference type="GO" id="GO:0006290">
    <property type="term" value="P:pyrimidine dimer repair"/>
    <property type="evidence" value="ECO:0007669"/>
    <property type="project" value="UniProtKB-UniRule"/>
</dbReference>
<evidence type="ECO:0000256" key="7">
    <source>
        <dbReference type="ARBA" id="ARBA00025029"/>
    </source>
</evidence>
<keyword evidence="1 8" id="KW-0540">Nuclease</keyword>
<reference evidence="9" key="1">
    <citation type="submission" date="2020-09" db="EMBL/GenBank/DDBJ databases">
        <title>Bacillus faecalis sp. nov., a moderately halophilic bacterium isolated from cow faeces.</title>
        <authorList>
            <person name="Jiang L."/>
            <person name="Lee J."/>
        </authorList>
    </citation>
    <scope>NUCLEOTIDE SEQUENCE</scope>
    <source>
        <strain evidence="9">AGMB 02131</strain>
    </source>
</reference>
<comment type="function">
    <text evidence="7">Component in a DNA repair pathway. Removal of UV LIGHT damaged nucleotides. Recognizes pyrimidine dimers and cleave a phosphodiester bond immediately 5' to the lesion.</text>
</comment>
<dbReference type="InterPro" id="IPR004601">
    <property type="entry name" value="UvdE"/>
</dbReference>
<dbReference type="SUPFAM" id="SSF51658">
    <property type="entry name" value="Xylose isomerase-like"/>
    <property type="match status" value="1"/>
</dbReference>
<sequence length="318" mass="36575">MKIRLGYVSTAITLFNASPSKTMTFKTYSQLSREERKEKLLAITAQNLANTMRTLYYNAAHEIELYRLSSSIVPLATHPEIMWDFVSPFQKEWSELGQFIKKMKMRVSFHPNQFTLFTSPREEVTTSAVGDMAFHYQMFEAMGVEKDSYINIHIGGAYGNKAETIKRFHKQLKQLPSDIKVQMTLENDDKTYNTSETLKACEQESIPFVFDYHHHMANLCEEPLDELMPRIFATWDRTGLPPKIHISSPKSEKTFRSHADFVDVEFLSPLLKLLKEMKRDADFMIEAKSKDQAMLQLVGDLAKIRGVKQISGASLLVK</sequence>
<name>A0A927HA12_9BACI</name>
<dbReference type="Proteomes" id="UP000602076">
    <property type="component" value="Unassembled WGS sequence"/>
</dbReference>
<evidence type="ECO:0000256" key="2">
    <source>
        <dbReference type="ARBA" id="ARBA00022759"/>
    </source>
</evidence>
<dbReference type="Gene3D" id="3.20.20.150">
    <property type="entry name" value="Divalent-metal-dependent TIM barrel enzymes"/>
    <property type="match status" value="1"/>
</dbReference>
<keyword evidence="10" id="KW-1185">Reference proteome</keyword>
<dbReference type="GO" id="GO:0016787">
    <property type="term" value="F:hydrolase activity"/>
    <property type="evidence" value="ECO:0007669"/>
    <property type="project" value="UniProtKB-KW"/>
</dbReference>
<dbReference type="GO" id="GO:0006289">
    <property type="term" value="P:nucleotide-excision repair"/>
    <property type="evidence" value="ECO:0007669"/>
    <property type="project" value="InterPro"/>
</dbReference>
<keyword evidence="2 8" id="KW-0255">Endonuclease</keyword>
<dbReference type="Pfam" id="PF03851">
    <property type="entry name" value="UvdE"/>
    <property type="match status" value="1"/>
</dbReference>
<comment type="function">
    <text evidence="8">Component in a DNA repair pathway. Removal of UV-light damaged nucleotides. Recognizes pyrimidine dimers and cleave a phosphodiester bond immediately 5' to the lesion.</text>
</comment>
<comment type="caution">
    <text evidence="9">The sequence shown here is derived from an EMBL/GenBank/DDBJ whole genome shotgun (WGS) entry which is preliminary data.</text>
</comment>
<keyword evidence="5 8" id="KW-0378">Hydrolase</keyword>
<evidence type="ECO:0000256" key="6">
    <source>
        <dbReference type="ARBA" id="ARBA00023204"/>
    </source>
</evidence>
<dbReference type="PANTHER" id="PTHR31290:SF5">
    <property type="entry name" value="UV-DAMAGE ENDONUCLEASE"/>
    <property type="match status" value="1"/>
</dbReference>
<evidence type="ECO:0000256" key="8">
    <source>
        <dbReference type="HAMAP-Rule" id="MF_00606"/>
    </source>
</evidence>
<accession>A0A927HA12</accession>
<proteinExistence type="inferred from homology"/>
<dbReference type="InterPro" id="IPR036237">
    <property type="entry name" value="Xyl_isomerase-like_sf"/>
</dbReference>
<dbReference type="NCBIfam" id="TIGR00629">
    <property type="entry name" value="uvde"/>
    <property type="match status" value="1"/>
</dbReference>
<dbReference type="PANTHER" id="PTHR31290">
    <property type="entry name" value="UV-DAMAGE ENDONUCLEASE"/>
    <property type="match status" value="1"/>
</dbReference>
<evidence type="ECO:0000313" key="10">
    <source>
        <dbReference type="Proteomes" id="UP000602076"/>
    </source>
</evidence>
<evidence type="ECO:0000256" key="5">
    <source>
        <dbReference type="ARBA" id="ARBA00022801"/>
    </source>
</evidence>
<dbReference type="GO" id="GO:0009411">
    <property type="term" value="P:response to UV"/>
    <property type="evidence" value="ECO:0007669"/>
    <property type="project" value="InterPro"/>
</dbReference>
<evidence type="ECO:0000256" key="3">
    <source>
        <dbReference type="ARBA" id="ARBA00022763"/>
    </source>
</evidence>
<dbReference type="AlphaFoldDB" id="A0A927HA12"/>
<dbReference type="EC" id="3.-.-.-" evidence="8"/>
<dbReference type="GO" id="GO:0004519">
    <property type="term" value="F:endonuclease activity"/>
    <property type="evidence" value="ECO:0007669"/>
    <property type="project" value="UniProtKB-UniRule"/>
</dbReference>
<evidence type="ECO:0000256" key="4">
    <source>
        <dbReference type="ARBA" id="ARBA00022769"/>
    </source>
</evidence>
<evidence type="ECO:0000256" key="1">
    <source>
        <dbReference type="ARBA" id="ARBA00022722"/>
    </source>
</evidence>
<keyword evidence="6 8" id="KW-0234">DNA repair</keyword>
<dbReference type="RefSeq" id="WP_190996607.1">
    <property type="nucleotide sequence ID" value="NZ_JACXSI010000002.1"/>
</dbReference>
<keyword evidence="3 8" id="KW-0227">DNA damage</keyword>
<gene>
    <name evidence="8 9" type="primary">uvsE</name>
    <name evidence="9" type="ORF">IEO70_01605</name>
</gene>
<keyword evidence="4 8" id="KW-0228">DNA excision</keyword>
<organism evidence="9 10">
    <name type="scientific">Peribacillus faecalis</name>
    <dbReference type="NCBI Taxonomy" id="2772559"/>
    <lineage>
        <taxon>Bacteria</taxon>
        <taxon>Bacillati</taxon>
        <taxon>Bacillota</taxon>
        <taxon>Bacilli</taxon>
        <taxon>Bacillales</taxon>
        <taxon>Bacillaceae</taxon>
        <taxon>Peribacillus</taxon>
    </lineage>
</organism>
<comment type="similarity">
    <text evidence="8">Belongs to the uve1/UvsE family.</text>
</comment>
<evidence type="ECO:0000313" key="9">
    <source>
        <dbReference type="EMBL" id="MBD3107062.1"/>
    </source>
</evidence>